<dbReference type="GeneID" id="26122663"/>
<organism evidence="2 3">
    <name type="scientific">Santa barbara virus</name>
    <dbReference type="NCBI Taxonomy" id="1552661"/>
    <lineage>
        <taxon>Viruses</taxon>
        <taxon>Riboviria</taxon>
        <taxon>Orthornavirae</taxon>
        <taxon>Negarnaviricota</taxon>
        <taxon>Haploviricotina</taxon>
        <taxon>Monjiviricetes</taxon>
        <taxon>Mononegavirales</taxon>
        <taxon>Rhabdoviridae</taxon>
        <taxon>Alpharhabdovirinae</taxon>
        <taxon>Arurhavirus</taxon>
        <taxon>Arurhavirus santabarbara</taxon>
    </lineage>
</organism>
<protein>
    <submittedName>
        <fullName evidence="2">PAG2</fullName>
    </submittedName>
</protein>
<keyword evidence="1" id="KW-0472">Membrane</keyword>
<feature type="transmembrane region" description="Helical" evidence="1">
    <location>
        <begin position="22"/>
        <end position="40"/>
    </location>
</feature>
<name>A0A097A5A1_9RHAB</name>
<dbReference type="RefSeq" id="YP_009176998.1">
    <property type="nucleotide sequence ID" value="NC_028234.1"/>
</dbReference>
<evidence type="ECO:0000256" key="1">
    <source>
        <dbReference type="SAM" id="Phobius"/>
    </source>
</evidence>
<evidence type="ECO:0000313" key="2">
    <source>
        <dbReference type="EMBL" id="AIS40849.1"/>
    </source>
</evidence>
<dbReference type="KEGG" id="vg:26122663"/>
<dbReference type="EMBL" id="KM350503">
    <property type="protein sequence ID" value="AIS40849.1"/>
    <property type="molecule type" value="Viral_cRNA"/>
</dbReference>
<accession>A0A097A5A1</accession>
<sequence length="95" mass="11052">MERGVFDPLVNWLSQASNNVKFYFWVIWLLMLTLGFLFVLSKAIDLISSIILYATQFYKAFQISLRWITKKCKNCKTNNNQISNKRGLRSAVALV</sequence>
<proteinExistence type="predicted"/>
<keyword evidence="1" id="KW-0812">Transmembrane</keyword>
<reference evidence="2 3" key="1">
    <citation type="submission" date="2014-08" db="EMBL/GenBank/DDBJ databases">
        <title>Fauna of hematophagous Diptera (families Ceratopogonidae, Culicidae and Psychodidae) in the Municipality of Santa Barbara do Para, Para State, Brazil: isolation of a new arbovirus of the Rhabdoviridae family.</title>
        <authorList>
            <person name="Castro F.C."/>
            <person name="Kodama C.S."/>
            <person name="Nunes A.L.Q."/>
            <person name="Monteiro H.A.O."/>
            <person name="Chiang J.O."/>
            <person name="Nunes Neto J.P."/>
            <person name="Silva O.V."/>
            <person name="Martins L.C."/>
            <person name="Saraiva H.A.C."/>
            <person name="Segura M.N.O."/>
            <person name="Medeiros D.B.A."/>
            <person name="Nunes M.R.T."/>
            <person name="Nascimento B.L.S."/>
            <person name="Vasconcelos P.F.C."/>
        </authorList>
    </citation>
    <scope>NUCLEOTIDE SEQUENCE [LARGE SCALE GENOMIC DNA]</scope>
    <source>
        <strain evidence="2">AR775619</strain>
    </source>
</reference>
<keyword evidence="1" id="KW-1133">Transmembrane helix</keyword>
<evidence type="ECO:0000313" key="3">
    <source>
        <dbReference type="Proteomes" id="UP000113480"/>
    </source>
</evidence>
<dbReference type="Proteomes" id="UP000113480">
    <property type="component" value="Segment"/>
</dbReference>
<keyword evidence="3" id="KW-1185">Reference proteome</keyword>